<feature type="region of interest" description="Disordered" evidence="2">
    <location>
        <begin position="762"/>
        <end position="781"/>
    </location>
</feature>
<feature type="compositionally biased region" description="Low complexity" evidence="2">
    <location>
        <begin position="762"/>
        <end position="777"/>
    </location>
</feature>
<evidence type="ECO:0000256" key="1">
    <source>
        <dbReference type="SAM" id="Coils"/>
    </source>
</evidence>
<feature type="region of interest" description="Disordered" evidence="2">
    <location>
        <begin position="690"/>
        <end position="719"/>
    </location>
</feature>
<keyword evidence="1" id="KW-0175">Coiled coil</keyword>
<evidence type="ECO:0000313" key="4">
    <source>
        <dbReference type="Proteomes" id="UP000054937"/>
    </source>
</evidence>
<dbReference type="InParanoid" id="A0A0V0R333"/>
<feature type="region of interest" description="Disordered" evidence="2">
    <location>
        <begin position="111"/>
        <end position="142"/>
    </location>
</feature>
<feature type="compositionally biased region" description="Low complexity" evidence="2">
    <location>
        <begin position="902"/>
        <end position="918"/>
    </location>
</feature>
<protein>
    <submittedName>
        <fullName evidence="3">Uncharacterized protein</fullName>
    </submittedName>
</protein>
<feature type="compositionally biased region" description="Low complexity" evidence="2">
    <location>
        <begin position="523"/>
        <end position="582"/>
    </location>
</feature>
<feature type="region of interest" description="Disordered" evidence="2">
    <location>
        <begin position="503"/>
        <end position="614"/>
    </location>
</feature>
<feature type="compositionally biased region" description="Low complexity" evidence="2">
    <location>
        <begin position="603"/>
        <end position="614"/>
    </location>
</feature>
<feature type="region of interest" description="Disordered" evidence="2">
    <location>
        <begin position="902"/>
        <end position="922"/>
    </location>
</feature>
<name>A0A0V0R333_PSEPJ</name>
<feature type="compositionally biased region" description="Polar residues" evidence="2">
    <location>
        <begin position="122"/>
        <end position="135"/>
    </location>
</feature>
<sequence>MKISPTHQNQNTTMSQLTHISTHTQQQFTNSNNHAKQSKNLLEVLDQFSFNNQQKLSRSIHNEKNGENSLNTQKQQCLNDIKIQQKQINEYPQSPEINKCKRNKQQCSTCKKQKKKQESDENQSLQNSLYQQKNTPKIPENPQKSQNLFVYLEFFENVQQYCQFRDRQAAHNFPQIRNNLLSYQVSFFLTKLKLFYLPQFMCSSYKSRETVFFPLEKTVNSEIVSVSIDLIGENNMIPTILIQYSQLDQNTQIWKEKILGMVLHYNNQLCDFLFLLCALSGLRLSQRSETINNKDTERIQEQLKVLSGEKEKKQENIEIFQNNSSFKQDFQKSENNSKSFNNLDNISQISENTFLKKNERKQNQNLFSPLNQTFHNTQNNKYFNSQSKLNSQISKHNRTFSFPTQEKLIQNQQFKSQQYNQQNNNNQQEKQHISSAQIQQIPQIIINNGQNQSKINQNLENQNENAVLIQDNQKVNEESNVKQKMLKSIIRIVQLEDILEKNSENSAKKSHSSPQKSFKKQQKLSSSNKKTNENNSSHKSLSLKNSQNQNQKNSFKNSQKTNSQFFYYSPQKSQSKSQKKGQIIPNFSYSDNISPFKSEQKQQKQQKNQSNQQQQLQQNFFNDDVKNLSNLMISQDEQLLFLEKMQKSSNKKKKQFSKQSEKKNSILNTDIELSSNLNLNSTIIYQFQSPKSKNSSENQSIQVASQSLQNSTQQDFQQESNIQTIQHEFINNNQQQQKPKLNEIQTNQNLNQIQVLEQNQSQNFQKNQKQSKNFQTQNEEKTQKKLFQEQAKIQQENNFLEPKISQNQVFKSAQSEYILGTKNSDEQQFFKISELKNKTTYTDKNNQADISRPNLQKNQEINVQEFSYKQENPNNSSENLEILNKNEQIQFNQEINNINLENGQQQQNEENSQKSSENMQEEKLCQNLKQNNKLNNGIQQDSDMQESQNKQNQQQILNQNYEVQNLLNVEKNENQQLNSQNSVRNVSKPNFKQILQVEDFNQDFFNEKIEEFPNIEQENQSISEKNNEQQKNETEKQQQLTPISPQFQSDQNQIQKQNDQQQQKILQDQQEQKIIHQNSQQKIQNSQTNFQNQSNQQHIQNEDQIQYLIQKIPNFNTSFSAQNPIDESNTSLTILQNFKEAKDFLVQGITFKIQNQKHPIQIQMSDDCQYFIIINGQNKKSQRETFPLQSAQLQIQISPQKSEKKQYNNNKIQKNNNKNFNYAFSQQELFEIQLQSQVKGKKKVSVFKLPIIYNQINVYEQIQTVLLFKQLQNLLPAEQEGLYSQLYDF</sequence>
<feature type="compositionally biased region" description="Basic and acidic residues" evidence="2">
    <location>
        <begin position="1025"/>
        <end position="1036"/>
    </location>
</feature>
<gene>
    <name evidence="3" type="ORF">PPERSA_01850</name>
</gene>
<dbReference type="Proteomes" id="UP000054937">
    <property type="component" value="Unassembled WGS sequence"/>
</dbReference>
<feature type="region of interest" description="Disordered" evidence="2">
    <location>
        <begin position="934"/>
        <end position="953"/>
    </location>
</feature>
<dbReference type="EMBL" id="LDAU01000061">
    <property type="protein sequence ID" value="KRX08597.1"/>
    <property type="molecule type" value="Genomic_DNA"/>
</dbReference>
<dbReference type="OMA" id="ENRICMI"/>
<keyword evidence="4" id="KW-1185">Reference proteome</keyword>
<evidence type="ECO:0000256" key="2">
    <source>
        <dbReference type="SAM" id="MobiDB-lite"/>
    </source>
</evidence>
<feature type="region of interest" description="Disordered" evidence="2">
    <location>
        <begin position="1012"/>
        <end position="1099"/>
    </location>
</feature>
<reference evidence="3 4" key="1">
    <citation type="journal article" date="2015" name="Sci. Rep.">
        <title>Genome of the facultative scuticociliatosis pathogen Pseudocohnilembus persalinus provides insight into its virulence through horizontal gene transfer.</title>
        <authorList>
            <person name="Xiong J."/>
            <person name="Wang G."/>
            <person name="Cheng J."/>
            <person name="Tian M."/>
            <person name="Pan X."/>
            <person name="Warren A."/>
            <person name="Jiang C."/>
            <person name="Yuan D."/>
            <person name="Miao W."/>
        </authorList>
    </citation>
    <scope>NUCLEOTIDE SEQUENCE [LARGE SCALE GENOMIC DNA]</scope>
    <source>
        <strain evidence="3">36N120E</strain>
    </source>
</reference>
<proteinExistence type="predicted"/>
<accession>A0A0V0R333</accession>
<feature type="compositionally biased region" description="Low complexity" evidence="2">
    <location>
        <begin position="1046"/>
        <end position="1069"/>
    </location>
</feature>
<comment type="caution">
    <text evidence="3">The sequence shown here is derived from an EMBL/GenBank/DDBJ whole genome shotgun (WGS) entry which is preliminary data.</text>
</comment>
<feature type="compositionally biased region" description="Polar residues" evidence="2">
    <location>
        <begin position="585"/>
        <end position="597"/>
    </location>
</feature>
<organism evidence="3 4">
    <name type="scientific">Pseudocohnilembus persalinus</name>
    <name type="common">Ciliate</name>
    <dbReference type="NCBI Taxonomy" id="266149"/>
    <lineage>
        <taxon>Eukaryota</taxon>
        <taxon>Sar</taxon>
        <taxon>Alveolata</taxon>
        <taxon>Ciliophora</taxon>
        <taxon>Intramacronucleata</taxon>
        <taxon>Oligohymenophorea</taxon>
        <taxon>Scuticociliatia</taxon>
        <taxon>Philasterida</taxon>
        <taxon>Pseudocohnilembidae</taxon>
        <taxon>Pseudocohnilembus</taxon>
    </lineage>
</organism>
<feature type="compositionally biased region" description="Low complexity" evidence="2">
    <location>
        <begin position="1084"/>
        <end position="1097"/>
    </location>
</feature>
<feature type="coiled-coil region" evidence="1">
    <location>
        <begin position="296"/>
        <end position="323"/>
    </location>
</feature>
<evidence type="ECO:0000313" key="3">
    <source>
        <dbReference type="EMBL" id="KRX08597.1"/>
    </source>
</evidence>